<evidence type="ECO:0000313" key="3">
    <source>
        <dbReference type="Proteomes" id="UP001629113"/>
    </source>
</evidence>
<proteinExistence type="predicted"/>
<evidence type="ECO:0000313" key="2">
    <source>
        <dbReference type="EMBL" id="KAL3420974.1"/>
    </source>
</evidence>
<reference evidence="2 3" key="1">
    <citation type="submission" date="2024-06" db="EMBL/GenBank/DDBJ databases">
        <title>Complete genome of Phlyctema vagabunda strain 19-DSS-EL-015.</title>
        <authorList>
            <person name="Fiorenzani C."/>
        </authorList>
    </citation>
    <scope>NUCLEOTIDE SEQUENCE [LARGE SCALE GENOMIC DNA]</scope>
    <source>
        <strain evidence="2 3">19-DSS-EL-015</strain>
    </source>
</reference>
<name>A0ABR4PCH8_9HELO</name>
<organism evidence="2 3">
    <name type="scientific">Phlyctema vagabunda</name>
    <dbReference type="NCBI Taxonomy" id="108571"/>
    <lineage>
        <taxon>Eukaryota</taxon>
        <taxon>Fungi</taxon>
        <taxon>Dikarya</taxon>
        <taxon>Ascomycota</taxon>
        <taxon>Pezizomycotina</taxon>
        <taxon>Leotiomycetes</taxon>
        <taxon>Helotiales</taxon>
        <taxon>Dermateaceae</taxon>
        <taxon>Phlyctema</taxon>
    </lineage>
</organism>
<feature type="region of interest" description="Disordered" evidence="1">
    <location>
        <begin position="738"/>
        <end position="781"/>
    </location>
</feature>
<sequence length="781" mass="88950">MQKDSVFLRKYGPMAEDNYERLKIPRHRSGLTPISRLHPHPHPQADTDELMAYQRKKMYGFTSRELHDLDCLTTRDTRPASLTGIHPILDLDRWHTDAARHPERPLYKMDDGSDWVAGNPRIWPKLAPALRFLTRFIEILHEHPWFETVMTGDLHDVPQTRHPAVGSIKDKGVKKEVRQGKRYEYITAAATAASTAQAAQPTPESRRAAIKALKDDMLQRFLDWDVTFTFSHSHEDGQTGEAQKDGQDAYWTPMGDGGPPMIFLAHQAMLPLLRPGLSQAETQMEQYALAILLFHELAHGFQCLRYEPKEDLLAGEMGKEFYYEDEQAIELGYSAENAIFGGVHISVKHRLKVSPEYQHIAIVHRRWPAAMAGTEPHLVRPKMDDITITMPLTLTYIESLFSADYWDDHLRRYGLKMLALPNMPLAASWATNSIDTNPQWYMRIHERPLLDANWGWDLSLENPKGEGAGLFIDRAQSLLQLTADERVAYAEQFRVELLGQYQALAGYRRLLNCRQLLAFDKLKIKRLEADVQELADVLDGEAMASEAALIIVYRAKNKDKNLFEGMYTTESKVALEVLIWLRAFKDAQETLLQDTYKSVQERMLNVYKQLKTLKIGNPLTWLEADTERYVPDHAGQEKVVADTEKALAAGNVDMEPFRKRCEALTSSLLCRRDYHARALFAIGSMKHVDTSQRMDLLSRAQEVAKNTMKQPGSPGDAAEMAQLSSAAANQLDDLEAQKQLLQEQSQTESKTAATTLKCAKRKRRDSDSDTEPSGMLRRIHY</sequence>
<gene>
    <name evidence="2" type="ORF">PVAG01_07419</name>
</gene>
<accession>A0ABR4PCH8</accession>
<keyword evidence="3" id="KW-1185">Reference proteome</keyword>
<comment type="caution">
    <text evidence="2">The sequence shown here is derived from an EMBL/GenBank/DDBJ whole genome shotgun (WGS) entry which is preliminary data.</text>
</comment>
<protein>
    <submittedName>
        <fullName evidence="2">Uncharacterized protein</fullName>
    </submittedName>
</protein>
<feature type="compositionally biased region" description="Polar residues" evidence="1">
    <location>
        <begin position="739"/>
        <end position="754"/>
    </location>
</feature>
<evidence type="ECO:0000256" key="1">
    <source>
        <dbReference type="SAM" id="MobiDB-lite"/>
    </source>
</evidence>
<dbReference type="EMBL" id="JBFCZG010000006">
    <property type="protein sequence ID" value="KAL3420974.1"/>
    <property type="molecule type" value="Genomic_DNA"/>
</dbReference>
<dbReference type="Proteomes" id="UP001629113">
    <property type="component" value="Unassembled WGS sequence"/>
</dbReference>